<comment type="caution">
    <text evidence="1">The sequence shown here is derived from an EMBL/GenBank/DDBJ whole genome shotgun (WGS) entry which is preliminary data.</text>
</comment>
<accession>A0AAV9QVQ3</accession>
<dbReference type="EMBL" id="JAHHUM010002768">
    <property type="protein sequence ID" value="KAK5600852.1"/>
    <property type="molecule type" value="Genomic_DNA"/>
</dbReference>
<protein>
    <submittedName>
        <fullName evidence="1">Uncharacterized protein</fullName>
    </submittedName>
</protein>
<dbReference type="Proteomes" id="UP001311232">
    <property type="component" value="Unassembled WGS sequence"/>
</dbReference>
<proteinExistence type="predicted"/>
<gene>
    <name evidence="1" type="ORF">CRENBAI_008659</name>
</gene>
<dbReference type="AlphaFoldDB" id="A0AAV9QVQ3"/>
<organism evidence="1 2">
    <name type="scientific">Crenichthys baileyi</name>
    <name type="common">White River springfish</name>
    <dbReference type="NCBI Taxonomy" id="28760"/>
    <lineage>
        <taxon>Eukaryota</taxon>
        <taxon>Metazoa</taxon>
        <taxon>Chordata</taxon>
        <taxon>Craniata</taxon>
        <taxon>Vertebrata</taxon>
        <taxon>Euteleostomi</taxon>
        <taxon>Actinopterygii</taxon>
        <taxon>Neopterygii</taxon>
        <taxon>Teleostei</taxon>
        <taxon>Neoteleostei</taxon>
        <taxon>Acanthomorphata</taxon>
        <taxon>Ovalentaria</taxon>
        <taxon>Atherinomorphae</taxon>
        <taxon>Cyprinodontiformes</taxon>
        <taxon>Goodeidae</taxon>
        <taxon>Crenichthys</taxon>
    </lineage>
</organism>
<reference evidence="1 2" key="1">
    <citation type="submission" date="2021-06" db="EMBL/GenBank/DDBJ databases">
        <authorList>
            <person name="Palmer J.M."/>
        </authorList>
    </citation>
    <scope>NUCLEOTIDE SEQUENCE [LARGE SCALE GENOMIC DNA]</scope>
    <source>
        <strain evidence="1 2">MEX-2019</strain>
        <tissue evidence="1">Muscle</tissue>
    </source>
</reference>
<keyword evidence="2" id="KW-1185">Reference proteome</keyword>
<evidence type="ECO:0000313" key="1">
    <source>
        <dbReference type="EMBL" id="KAK5600852.1"/>
    </source>
</evidence>
<sequence length="109" mass="11268">MVLIQCPGLPVFPPKLSDAEPSHLAPKMEGDVAVYSPSLILSVLVCERPECPGARHAVINGGHLLESCEFSAACGIIVGALSKPVIPPILLVSPCQLEGFVGVVAAAEE</sequence>
<evidence type="ECO:0000313" key="2">
    <source>
        <dbReference type="Proteomes" id="UP001311232"/>
    </source>
</evidence>
<name>A0AAV9QVQ3_9TELE</name>